<feature type="transmembrane region" description="Helical" evidence="9">
    <location>
        <begin position="194"/>
        <end position="214"/>
    </location>
</feature>
<dbReference type="InterPro" id="IPR004638">
    <property type="entry name" value="EmrB-like"/>
</dbReference>
<organism evidence="11 12">
    <name type="scientific">Streptomyces eurocidicus</name>
    <name type="common">Streptoverticillium eurocidicus</name>
    <dbReference type="NCBI Taxonomy" id="66423"/>
    <lineage>
        <taxon>Bacteria</taxon>
        <taxon>Bacillati</taxon>
        <taxon>Actinomycetota</taxon>
        <taxon>Actinomycetes</taxon>
        <taxon>Kitasatosporales</taxon>
        <taxon>Streptomycetaceae</taxon>
        <taxon>Streptomyces</taxon>
    </lineage>
</organism>
<dbReference type="EMBL" id="JACHJF010000002">
    <property type="protein sequence ID" value="MBB5117378.1"/>
    <property type="molecule type" value="Genomic_DNA"/>
</dbReference>
<comment type="similarity">
    <text evidence="2">Belongs to the major facilitator superfamily. EmrB family.</text>
</comment>
<evidence type="ECO:0000256" key="8">
    <source>
        <dbReference type="ARBA" id="ARBA00023251"/>
    </source>
</evidence>
<keyword evidence="8" id="KW-0046">Antibiotic resistance</keyword>
<feature type="transmembrane region" description="Helical" evidence="9">
    <location>
        <begin position="388"/>
        <end position="408"/>
    </location>
</feature>
<feature type="transmembrane region" description="Helical" evidence="9">
    <location>
        <begin position="226"/>
        <end position="244"/>
    </location>
</feature>
<keyword evidence="5 9" id="KW-0812">Transmembrane</keyword>
<proteinExistence type="inferred from homology"/>
<evidence type="ECO:0000256" key="7">
    <source>
        <dbReference type="ARBA" id="ARBA00023136"/>
    </source>
</evidence>
<feature type="transmembrane region" description="Helical" evidence="9">
    <location>
        <begin position="357"/>
        <end position="376"/>
    </location>
</feature>
<feature type="transmembrane region" description="Helical" evidence="9">
    <location>
        <begin position="294"/>
        <end position="316"/>
    </location>
</feature>
<feature type="transmembrane region" description="Helical" evidence="9">
    <location>
        <begin position="72"/>
        <end position="92"/>
    </location>
</feature>
<evidence type="ECO:0000256" key="2">
    <source>
        <dbReference type="ARBA" id="ARBA00008537"/>
    </source>
</evidence>
<accession>A0A7W8EZA1</accession>
<comment type="caution">
    <text evidence="11">The sequence shown here is derived from an EMBL/GenBank/DDBJ whole genome shotgun (WGS) entry which is preliminary data.</text>
</comment>
<evidence type="ECO:0000256" key="5">
    <source>
        <dbReference type="ARBA" id="ARBA00022692"/>
    </source>
</evidence>
<evidence type="ECO:0000256" key="1">
    <source>
        <dbReference type="ARBA" id="ARBA00004651"/>
    </source>
</evidence>
<feature type="transmembrane region" description="Helical" evidence="9">
    <location>
        <begin position="452"/>
        <end position="474"/>
    </location>
</feature>
<evidence type="ECO:0000313" key="11">
    <source>
        <dbReference type="EMBL" id="MBB5117378.1"/>
    </source>
</evidence>
<keyword evidence="7 9" id="KW-0472">Membrane</keyword>
<evidence type="ECO:0000313" key="12">
    <source>
        <dbReference type="Proteomes" id="UP000528608"/>
    </source>
</evidence>
<dbReference type="PRINTS" id="PR01036">
    <property type="entry name" value="TCRTETB"/>
</dbReference>
<evidence type="ECO:0000256" key="3">
    <source>
        <dbReference type="ARBA" id="ARBA00022448"/>
    </source>
</evidence>
<dbReference type="Gene3D" id="1.20.1720.10">
    <property type="entry name" value="Multidrug resistance protein D"/>
    <property type="match status" value="1"/>
</dbReference>
<dbReference type="GO" id="GO:0005886">
    <property type="term" value="C:plasma membrane"/>
    <property type="evidence" value="ECO:0007669"/>
    <property type="project" value="UniProtKB-SubCell"/>
</dbReference>
<evidence type="ECO:0000256" key="6">
    <source>
        <dbReference type="ARBA" id="ARBA00022989"/>
    </source>
</evidence>
<name>A0A7W8EZA1_STREU</name>
<evidence type="ECO:0000259" key="10">
    <source>
        <dbReference type="PROSITE" id="PS50850"/>
    </source>
</evidence>
<reference evidence="11 12" key="1">
    <citation type="submission" date="2020-08" db="EMBL/GenBank/DDBJ databases">
        <title>Genomic Encyclopedia of Type Strains, Phase III (KMG-III): the genomes of soil and plant-associated and newly described type strains.</title>
        <authorList>
            <person name="Whitman W."/>
        </authorList>
    </citation>
    <scope>NUCLEOTIDE SEQUENCE [LARGE SCALE GENOMIC DNA]</scope>
    <source>
        <strain evidence="11 12">CECT 3259</strain>
    </source>
</reference>
<feature type="transmembrane region" description="Helical" evidence="9">
    <location>
        <begin position="163"/>
        <end position="182"/>
    </location>
</feature>
<dbReference type="GO" id="GO:0022857">
    <property type="term" value="F:transmembrane transporter activity"/>
    <property type="evidence" value="ECO:0007669"/>
    <property type="project" value="InterPro"/>
</dbReference>
<dbReference type="PROSITE" id="PS50850">
    <property type="entry name" value="MFS"/>
    <property type="match status" value="1"/>
</dbReference>
<dbReference type="PANTHER" id="PTHR42718">
    <property type="entry name" value="MAJOR FACILITATOR SUPERFAMILY MULTIDRUG TRANSPORTER MFSC"/>
    <property type="match status" value="1"/>
</dbReference>
<dbReference type="InterPro" id="IPR036259">
    <property type="entry name" value="MFS_trans_sf"/>
</dbReference>
<feature type="transmembrane region" description="Helical" evidence="9">
    <location>
        <begin position="104"/>
        <end position="123"/>
    </location>
</feature>
<dbReference type="AlphaFoldDB" id="A0A7W8EZA1"/>
<dbReference type="InterPro" id="IPR011701">
    <property type="entry name" value="MFS"/>
</dbReference>
<dbReference type="SUPFAM" id="SSF103473">
    <property type="entry name" value="MFS general substrate transporter"/>
    <property type="match status" value="1"/>
</dbReference>
<dbReference type="Proteomes" id="UP000528608">
    <property type="component" value="Unassembled WGS sequence"/>
</dbReference>
<feature type="domain" description="Major facilitator superfamily (MFS) profile" evidence="10">
    <location>
        <begin position="38"/>
        <end position="473"/>
    </location>
</feature>
<comment type="subcellular location">
    <subcellularLocation>
        <location evidence="1">Cell membrane</location>
        <topology evidence="1">Multi-pass membrane protein</topology>
    </subcellularLocation>
</comment>
<gene>
    <name evidence="11" type="ORF">FHS36_000784</name>
</gene>
<dbReference type="PANTHER" id="PTHR42718:SF9">
    <property type="entry name" value="MAJOR FACILITATOR SUPERFAMILY MULTIDRUG TRANSPORTER MFSC"/>
    <property type="match status" value="1"/>
</dbReference>
<evidence type="ECO:0000256" key="4">
    <source>
        <dbReference type="ARBA" id="ARBA00022475"/>
    </source>
</evidence>
<dbReference type="Gene3D" id="1.20.1250.20">
    <property type="entry name" value="MFS general substrate transporter like domains"/>
    <property type="match status" value="1"/>
</dbReference>
<dbReference type="Pfam" id="PF07690">
    <property type="entry name" value="MFS_1"/>
    <property type="match status" value="1"/>
</dbReference>
<feature type="transmembrane region" description="Helical" evidence="9">
    <location>
        <begin position="36"/>
        <end position="60"/>
    </location>
</feature>
<evidence type="ECO:0000256" key="9">
    <source>
        <dbReference type="SAM" id="Phobius"/>
    </source>
</evidence>
<dbReference type="CDD" id="cd17321">
    <property type="entry name" value="MFS_MMR_MDR_like"/>
    <property type="match status" value="1"/>
</dbReference>
<protein>
    <submittedName>
        <fullName evidence="11">EmrB/QacA subfamily drug resistance transporter</fullName>
    </submittedName>
</protein>
<feature type="transmembrane region" description="Helical" evidence="9">
    <location>
        <begin position="429"/>
        <end position="446"/>
    </location>
</feature>
<sequence length="496" mass="51776">MDSYNYFWWCRMTEPSVPAGDPADGPAAPLSSRRRLLVLAICCTSLLIVSLDNTILNVALPSMRRDLHTSIAGLQWTIDAYTLVLASLLMLAGSTADRIGRRRIFQTGLVLFALGSLLCSLAPSLTWLVVFRMIQAVGGSMLNPVAMSIITNTFTDPRERARAIGVWGGVVGLSMAAGPIVGGALVESVGWRSIFWINLPVGLAALVMTARYVPESRAPRPRRVDPVGQLLVIALLGSVTYGIIEGAAAGWTSPLILGCFAVGAGSLAGLLAYERRRAEPLVELGFFRSAPFSGATVIAVSAFAALGGFLFLNTLHLQDDRGLSPLDAGLYMLPMAVMCLVFAPVSGRLVGSRGPRLPLLLAGAAMTASGVMFAGFDAFSSDLTTITAYVLFGIGFGLVNAPITNTAVSGMPRSRAGVAAAVASTSRQVGSALGVAVIGAAVAAGLQLTGWWIITGCGAAVLLLGTLTTGRWAAGTAERTAARLDLERTRIPVTTP</sequence>
<feature type="transmembrane region" description="Helical" evidence="9">
    <location>
        <begin position="328"/>
        <end position="345"/>
    </location>
</feature>
<dbReference type="GO" id="GO:0046677">
    <property type="term" value="P:response to antibiotic"/>
    <property type="evidence" value="ECO:0007669"/>
    <property type="project" value="UniProtKB-KW"/>
</dbReference>
<dbReference type="InterPro" id="IPR020846">
    <property type="entry name" value="MFS_dom"/>
</dbReference>
<dbReference type="NCBIfam" id="TIGR00711">
    <property type="entry name" value="efflux_EmrB"/>
    <property type="match status" value="1"/>
</dbReference>
<feature type="transmembrane region" description="Helical" evidence="9">
    <location>
        <begin position="250"/>
        <end position="273"/>
    </location>
</feature>
<keyword evidence="4" id="KW-1003">Cell membrane</keyword>
<feature type="transmembrane region" description="Helical" evidence="9">
    <location>
        <begin position="129"/>
        <end position="151"/>
    </location>
</feature>
<keyword evidence="3" id="KW-0813">Transport</keyword>
<keyword evidence="6 9" id="KW-1133">Transmembrane helix</keyword>